<dbReference type="CDD" id="cd10434">
    <property type="entry name" value="GIY-YIG_UvrC_Cho"/>
    <property type="match status" value="1"/>
</dbReference>
<keyword evidence="4 6" id="KW-0267">Excision nuclease</keyword>
<feature type="domain" description="GIY-YIG" evidence="8">
    <location>
        <begin position="17"/>
        <end position="94"/>
    </location>
</feature>
<reference evidence="10 11" key="1">
    <citation type="journal article" date="2023" name="Int. J. Syst. Evol. Microbiol.">
        <title>Streptococcus sciuri sp. nov., Staphylococcus marylandisciuri sp. nov. and Staphylococcus americanisciuri sp. nov., isolated from faeces of eastern grey squirrel (Sciurus carolinensis).</title>
        <authorList>
            <person name="Volokhov D.V."/>
            <person name="Zagorodnyaya T.A."/>
            <person name="Furtak V.A."/>
            <person name="Nattanmai G."/>
            <person name="Randall L."/>
            <person name="Jose S."/>
            <person name="Gao Y."/>
            <person name="Eisenberg T."/>
            <person name="Delmonte P."/>
            <person name="Blom J."/>
            <person name="Mitchell K.K."/>
        </authorList>
    </citation>
    <scope>NUCLEOTIDE SEQUENCE [LARGE SCALE GENOMIC DNA]</scope>
    <source>
        <strain evidence="10 11">GRT3</strain>
    </source>
</reference>
<dbReference type="PROSITE" id="PS50164">
    <property type="entry name" value="GIY_YIG"/>
    <property type="match status" value="1"/>
</dbReference>
<evidence type="ECO:0000256" key="5">
    <source>
        <dbReference type="ARBA" id="ARBA00023204"/>
    </source>
</evidence>
<dbReference type="SUPFAM" id="SSF47781">
    <property type="entry name" value="RuvA domain 2-like"/>
    <property type="match status" value="1"/>
</dbReference>
<comment type="similarity">
    <text evidence="6">Belongs to the UvrC family.</text>
</comment>
<evidence type="ECO:0000256" key="6">
    <source>
        <dbReference type="HAMAP-Rule" id="MF_00203"/>
    </source>
</evidence>
<feature type="domain" description="UVR" evidence="7">
    <location>
        <begin position="199"/>
        <end position="234"/>
    </location>
</feature>
<evidence type="ECO:0000313" key="10">
    <source>
        <dbReference type="EMBL" id="MCS4486762.1"/>
    </source>
</evidence>
<protein>
    <recommendedName>
        <fullName evidence="6">UvrABC system protein C</fullName>
        <shortName evidence="6">Protein UvrC</shortName>
    </recommendedName>
    <alternativeName>
        <fullName evidence="6">Excinuclease ABC subunit C</fullName>
    </alternativeName>
</protein>
<dbReference type="Pfam" id="PF08459">
    <property type="entry name" value="UvrC_RNaseH_dom"/>
    <property type="match status" value="1"/>
</dbReference>
<sequence>MEDVKENIKKKLSVLPMEPGCYLMRDRQNQVIYVGKAKRLRNRVRSYFTGSHDTKTTRLVSEIVDFEYIVTSSETESLLLELNLIKKYQPRYNILLKDGKSYPFIKITKERHPKLIVTRTVRKGSGKYFGPYPNAYSAHETKKLLDRIYPFRKCDHMPNRLCLYYHIGQCLGPCVYPVANEEYERMSREISDFLNGEDKTILRHLETRMQEASEQMAFEQAKEYRDLIQHIQNLTNKQKVISTDQTIRDVFGYSVDKGWMCIQVFFVRQGNLIEREATMFPLQQTPEEEFYTFIGQFYQINQHFVPKEVHVPKGLDTEMIRSVVDTTILMPQRGQKKQLVDLANKNAHIALDNKFELIARDESRTIKAIEGLGEAMGIQTPIRIEAFDNSNIQGVDPVSAMVTFVDGKPDKKGYRKYKVKTVEGPDDYKTMREIVRRRYTRVLSEGLPLPDLIIVDGGKGHMSGVIDVLENELGLDIPVAGLAKNDRHQTAELLYGHEAEIIALKKNSQAFYLLQRIQDEVHRFAITFHRQTRRKTGMQSVLDNIEGIGPKRKANLLRKFGSIKTMREASIEELQGAGLPKQAAENVFHALHSTS</sequence>
<keyword evidence="6" id="KW-0742">SOS response</keyword>
<comment type="function">
    <text evidence="6">The UvrABC repair system catalyzes the recognition and processing of DNA lesions. UvrC both incises the 5' and 3' sides of the lesion. The N-terminal half is responsible for the 3' incision and the C-terminal half is responsible for the 5' incision.</text>
</comment>
<dbReference type="InterPro" id="IPR004791">
    <property type="entry name" value="UvrC"/>
</dbReference>
<dbReference type="InterPro" id="IPR001943">
    <property type="entry name" value="UVR_dom"/>
</dbReference>
<dbReference type="InterPro" id="IPR001162">
    <property type="entry name" value="UvrC_RNase_H_dom"/>
</dbReference>
<dbReference type="PROSITE" id="PS50151">
    <property type="entry name" value="UVR"/>
    <property type="match status" value="1"/>
</dbReference>
<evidence type="ECO:0000256" key="2">
    <source>
        <dbReference type="ARBA" id="ARBA00022763"/>
    </source>
</evidence>
<dbReference type="PROSITE" id="PS50165">
    <property type="entry name" value="UVRC"/>
    <property type="match status" value="1"/>
</dbReference>
<keyword evidence="11" id="KW-1185">Reference proteome</keyword>
<comment type="subunit">
    <text evidence="6">Interacts with UvrB in an incision complex.</text>
</comment>
<dbReference type="HAMAP" id="MF_00203">
    <property type="entry name" value="UvrC"/>
    <property type="match status" value="1"/>
</dbReference>
<dbReference type="Pfam" id="PF01541">
    <property type="entry name" value="GIY-YIG"/>
    <property type="match status" value="1"/>
</dbReference>
<dbReference type="InterPro" id="IPR050066">
    <property type="entry name" value="UvrABC_protein_C"/>
</dbReference>
<evidence type="ECO:0000259" key="9">
    <source>
        <dbReference type="PROSITE" id="PS50165"/>
    </source>
</evidence>
<dbReference type="Pfam" id="PF22920">
    <property type="entry name" value="UvrC_RNaseH"/>
    <property type="match status" value="1"/>
</dbReference>
<dbReference type="Gene3D" id="3.40.1440.10">
    <property type="entry name" value="GIY-YIG endonuclease"/>
    <property type="match status" value="1"/>
</dbReference>
<dbReference type="InterPro" id="IPR000305">
    <property type="entry name" value="GIY-YIG_endonuc"/>
</dbReference>
<feature type="domain" description="UvrC family homology region profile" evidence="9">
    <location>
        <begin position="250"/>
        <end position="469"/>
    </location>
</feature>
<dbReference type="InterPro" id="IPR047296">
    <property type="entry name" value="GIY-YIG_UvrC_Cho"/>
</dbReference>
<keyword evidence="3 6" id="KW-0228">DNA excision</keyword>
<name>A0ABT2F4M5_9STAP</name>
<dbReference type="Gene3D" id="4.10.860.10">
    <property type="entry name" value="UVR domain"/>
    <property type="match status" value="1"/>
</dbReference>
<comment type="subcellular location">
    <subcellularLocation>
        <location evidence="6">Cytoplasm</location>
    </subcellularLocation>
</comment>
<evidence type="ECO:0000259" key="7">
    <source>
        <dbReference type="PROSITE" id="PS50151"/>
    </source>
</evidence>
<comment type="caution">
    <text evidence="10">The sequence shown here is derived from an EMBL/GenBank/DDBJ whole genome shotgun (WGS) entry which is preliminary data.</text>
</comment>
<dbReference type="RefSeq" id="WP_259200293.1">
    <property type="nucleotide sequence ID" value="NZ_JANUXY010000006.1"/>
</dbReference>
<proteinExistence type="inferred from homology"/>
<dbReference type="SMART" id="SM00465">
    <property type="entry name" value="GIYc"/>
    <property type="match status" value="1"/>
</dbReference>
<dbReference type="SUPFAM" id="SSF82771">
    <property type="entry name" value="GIY-YIG endonuclease"/>
    <property type="match status" value="1"/>
</dbReference>
<keyword evidence="1 6" id="KW-0963">Cytoplasm</keyword>
<dbReference type="EMBL" id="JANUXY010000006">
    <property type="protein sequence ID" value="MCS4486762.1"/>
    <property type="molecule type" value="Genomic_DNA"/>
</dbReference>
<dbReference type="PANTHER" id="PTHR30562:SF1">
    <property type="entry name" value="UVRABC SYSTEM PROTEIN C"/>
    <property type="match status" value="1"/>
</dbReference>
<evidence type="ECO:0000256" key="1">
    <source>
        <dbReference type="ARBA" id="ARBA00022490"/>
    </source>
</evidence>
<evidence type="ECO:0000313" key="11">
    <source>
        <dbReference type="Proteomes" id="UP001205609"/>
    </source>
</evidence>
<evidence type="ECO:0000259" key="8">
    <source>
        <dbReference type="PROSITE" id="PS50164"/>
    </source>
</evidence>
<accession>A0ABT2F4M5</accession>
<evidence type="ECO:0000256" key="3">
    <source>
        <dbReference type="ARBA" id="ARBA00022769"/>
    </source>
</evidence>
<dbReference type="InterPro" id="IPR038476">
    <property type="entry name" value="UvrC_RNase_H_dom_sf"/>
</dbReference>
<dbReference type="PANTHER" id="PTHR30562">
    <property type="entry name" value="UVRC/OXIDOREDUCTASE"/>
    <property type="match status" value="1"/>
</dbReference>
<keyword evidence="5 6" id="KW-0234">DNA repair</keyword>
<dbReference type="InterPro" id="IPR010994">
    <property type="entry name" value="RuvA_2-like"/>
</dbReference>
<dbReference type="Pfam" id="PF02151">
    <property type="entry name" value="UVR"/>
    <property type="match status" value="1"/>
</dbReference>
<keyword evidence="2 6" id="KW-0227">DNA damage</keyword>
<dbReference type="NCBIfam" id="TIGR00194">
    <property type="entry name" value="uvrC"/>
    <property type="match status" value="1"/>
</dbReference>
<gene>
    <name evidence="6 10" type="primary">uvrC</name>
    <name evidence="10" type="ORF">NXS11_07605</name>
</gene>
<dbReference type="Gene3D" id="3.30.420.340">
    <property type="entry name" value="UvrC, RNAse H endonuclease domain"/>
    <property type="match status" value="1"/>
</dbReference>
<evidence type="ECO:0000256" key="4">
    <source>
        <dbReference type="ARBA" id="ARBA00022881"/>
    </source>
</evidence>
<dbReference type="SUPFAM" id="SSF46600">
    <property type="entry name" value="C-terminal UvrC-binding domain of UvrB"/>
    <property type="match status" value="1"/>
</dbReference>
<dbReference type="InterPro" id="IPR035901">
    <property type="entry name" value="GIY-YIG_endonuc_sf"/>
</dbReference>
<dbReference type="InterPro" id="IPR036876">
    <property type="entry name" value="UVR_dom_sf"/>
</dbReference>
<organism evidence="10 11">
    <name type="scientific">Staphylococcus americanisciuri</name>
    <dbReference type="NCBI Taxonomy" id="2973940"/>
    <lineage>
        <taxon>Bacteria</taxon>
        <taxon>Bacillati</taxon>
        <taxon>Bacillota</taxon>
        <taxon>Bacilli</taxon>
        <taxon>Bacillales</taxon>
        <taxon>Staphylococcaceae</taxon>
        <taxon>Staphylococcus</taxon>
    </lineage>
</organism>
<dbReference type="Gene3D" id="1.10.150.20">
    <property type="entry name" value="5' to 3' exonuclease, C-terminal subdomain"/>
    <property type="match status" value="1"/>
</dbReference>
<dbReference type="Proteomes" id="UP001205609">
    <property type="component" value="Unassembled WGS sequence"/>
</dbReference>